<feature type="transmembrane region" description="Helical" evidence="6">
    <location>
        <begin position="12"/>
        <end position="38"/>
    </location>
</feature>
<sequence>MPNYELQSLRDSAVIIIIDIFGLTYFSLFILQFLLFHFPSSPDAIINSLSVISFSGGSLLWYLSSLIYRTISAFQGDGTAHWQKLEFGGALILIWASTVPAVVLQFTTQPSIQLGYLFAFTLVAVGNLVDFVVCDPTISTARMRFPYHCVSLGLLSLVPTIHALTGSLPSPSPLAIQLGYFAVCTTFGAAIYRIQPLEAIGVFGSWRSSLYVMHLVLAYSAVSYSRVVLETALGSTT</sequence>
<evidence type="ECO:0000256" key="3">
    <source>
        <dbReference type="ARBA" id="ARBA00022989"/>
    </source>
</evidence>
<evidence type="ECO:0000256" key="5">
    <source>
        <dbReference type="PIRSR" id="PIRSR604254-1"/>
    </source>
</evidence>
<name>A0A1V6P8I5_9EURO</name>
<keyword evidence="4 6" id="KW-0472">Membrane</keyword>
<feature type="transmembrane region" description="Helical" evidence="6">
    <location>
        <begin position="145"/>
        <end position="168"/>
    </location>
</feature>
<feature type="transmembrane region" description="Helical" evidence="6">
    <location>
        <begin position="85"/>
        <end position="106"/>
    </location>
</feature>
<gene>
    <name evidence="7" type="ORF">PENANT_c214G00804</name>
</gene>
<reference evidence="8" key="1">
    <citation type="journal article" date="2017" name="Nat. Microbiol.">
        <title>Global analysis of biosynthetic gene clusters reveals vast potential of secondary metabolite production in Penicillium species.</title>
        <authorList>
            <person name="Nielsen J.C."/>
            <person name="Grijseels S."/>
            <person name="Prigent S."/>
            <person name="Ji B."/>
            <person name="Dainat J."/>
            <person name="Nielsen K.F."/>
            <person name="Frisvad J.C."/>
            <person name="Workman M."/>
            <person name="Nielsen J."/>
        </authorList>
    </citation>
    <scope>NUCLEOTIDE SEQUENCE [LARGE SCALE GENOMIC DNA]</scope>
    <source>
        <strain evidence="8">IBT 31811</strain>
    </source>
</reference>
<dbReference type="GO" id="GO:0046872">
    <property type="term" value="F:metal ion binding"/>
    <property type="evidence" value="ECO:0007669"/>
    <property type="project" value="UniProtKB-KW"/>
</dbReference>
<evidence type="ECO:0000313" key="7">
    <source>
        <dbReference type="EMBL" id="OQD73310.1"/>
    </source>
</evidence>
<feature type="transmembrane region" description="Helical" evidence="6">
    <location>
        <begin position="112"/>
        <end position="133"/>
    </location>
</feature>
<keyword evidence="5" id="KW-0479">Metal-binding</keyword>
<evidence type="ECO:0000313" key="8">
    <source>
        <dbReference type="Proteomes" id="UP000191672"/>
    </source>
</evidence>
<comment type="caution">
    <text evidence="7">The sequence shown here is derived from an EMBL/GenBank/DDBJ whole genome shotgun (WGS) entry which is preliminary data.</text>
</comment>
<keyword evidence="3 6" id="KW-1133">Transmembrane helix</keyword>
<evidence type="ECO:0000256" key="2">
    <source>
        <dbReference type="ARBA" id="ARBA00022692"/>
    </source>
</evidence>
<evidence type="ECO:0000256" key="6">
    <source>
        <dbReference type="SAM" id="Phobius"/>
    </source>
</evidence>
<feature type="binding site" evidence="5">
    <location>
        <position position="214"/>
    </location>
    <ligand>
        <name>Zn(2+)</name>
        <dbReference type="ChEBI" id="CHEBI:29105"/>
    </ligand>
</feature>
<feature type="transmembrane region" description="Helical" evidence="6">
    <location>
        <begin position="44"/>
        <end position="64"/>
    </location>
</feature>
<keyword evidence="2 6" id="KW-0812">Transmembrane</keyword>
<dbReference type="EMBL" id="MDYN01000214">
    <property type="protein sequence ID" value="OQD73310.1"/>
    <property type="molecule type" value="Genomic_DNA"/>
</dbReference>
<feature type="transmembrane region" description="Helical" evidence="6">
    <location>
        <begin position="174"/>
        <end position="192"/>
    </location>
</feature>
<evidence type="ECO:0000256" key="4">
    <source>
        <dbReference type="ARBA" id="ARBA00023136"/>
    </source>
</evidence>
<comment type="subcellular location">
    <subcellularLocation>
        <location evidence="1">Membrane</location>
        <topology evidence="1">Multi-pass membrane protein</topology>
    </subcellularLocation>
</comment>
<proteinExistence type="predicted"/>
<dbReference type="InterPro" id="IPR004254">
    <property type="entry name" value="AdipoR/HlyIII-related"/>
</dbReference>
<evidence type="ECO:0000256" key="1">
    <source>
        <dbReference type="ARBA" id="ARBA00004141"/>
    </source>
</evidence>
<keyword evidence="5" id="KW-0862">Zinc</keyword>
<protein>
    <submittedName>
        <fullName evidence="7">Uncharacterized protein</fullName>
    </submittedName>
</protein>
<dbReference type="GO" id="GO:0016020">
    <property type="term" value="C:membrane"/>
    <property type="evidence" value="ECO:0007669"/>
    <property type="project" value="UniProtKB-SubCell"/>
</dbReference>
<organism evidence="7 8">
    <name type="scientific">Penicillium antarcticum</name>
    <dbReference type="NCBI Taxonomy" id="416450"/>
    <lineage>
        <taxon>Eukaryota</taxon>
        <taxon>Fungi</taxon>
        <taxon>Dikarya</taxon>
        <taxon>Ascomycota</taxon>
        <taxon>Pezizomycotina</taxon>
        <taxon>Eurotiomycetes</taxon>
        <taxon>Eurotiomycetidae</taxon>
        <taxon>Eurotiales</taxon>
        <taxon>Aspergillaceae</taxon>
        <taxon>Penicillium</taxon>
    </lineage>
</organism>
<dbReference type="Pfam" id="PF03006">
    <property type="entry name" value="HlyIII"/>
    <property type="match status" value="1"/>
</dbReference>
<dbReference type="AlphaFoldDB" id="A0A1V6P8I5"/>
<dbReference type="STRING" id="416450.A0A1V6P8I5"/>
<dbReference type="Proteomes" id="UP000191672">
    <property type="component" value="Unassembled WGS sequence"/>
</dbReference>
<keyword evidence="8" id="KW-1185">Reference proteome</keyword>
<accession>A0A1V6P8I5</accession>